<dbReference type="GO" id="GO:0004519">
    <property type="term" value="F:endonuclease activity"/>
    <property type="evidence" value="ECO:0007669"/>
    <property type="project" value="InterPro"/>
</dbReference>
<name>A0A0F9HU21_9ZZZZ</name>
<protein>
    <recommendedName>
        <fullName evidence="2">HNH nuclease domain-containing protein</fullName>
    </recommendedName>
</protein>
<feature type="domain" description="HNH nuclease" evidence="2">
    <location>
        <begin position="61"/>
        <end position="105"/>
    </location>
</feature>
<gene>
    <name evidence="3" type="ORF">LCGC14_1741880</name>
</gene>
<feature type="transmembrane region" description="Helical" evidence="1">
    <location>
        <begin position="136"/>
        <end position="156"/>
    </location>
</feature>
<proteinExistence type="predicted"/>
<accession>A0A0F9HU21</accession>
<sequence>MSGNKYSHPFNPDKLEVRFWEKVAWDKAKDNAGCWLWTGAKSPPGYGQVTRQINGKATKVPAHRQAFIYLRGPIPEGKVLDHLCMTKLCVNPDHLDPVTTEINMVRGVLAKNDIAVYIMPNFNTPNFMGWVRLNTLATLAGAVTGLAALVIAVIALTS</sequence>
<dbReference type="InterPro" id="IPR003615">
    <property type="entry name" value="HNH_nuc"/>
</dbReference>
<dbReference type="InterPro" id="IPR044930">
    <property type="entry name" value="Homing_endonuclease_His-Me"/>
</dbReference>
<keyword evidence="1" id="KW-1133">Transmembrane helix</keyword>
<evidence type="ECO:0000313" key="3">
    <source>
        <dbReference type="EMBL" id="KKM06652.1"/>
    </source>
</evidence>
<dbReference type="InterPro" id="IPR044925">
    <property type="entry name" value="His-Me_finger_sf"/>
</dbReference>
<organism evidence="3">
    <name type="scientific">marine sediment metagenome</name>
    <dbReference type="NCBI Taxonomy" id="412755"/>
    <lineage>
        <taxon>unclassified sequences</taxon>
        <taxon>metagenomes</taxon>
        <taxon>ecological metagenomes</taxon>
    </lineage>
</organism>
<dbReference type="SUPFAM" id="SSF54060">
    <property type="entry name" value="His-Me finger endonucleases"/>
    <property type="match status" value="1"/>
</dbReference>
<keyword evidence="1" id="KW-0812">Transmembrane</keyword>
<keyword evidence="1" id="KW-0472">Membrane</keyword>
<evidence type="ECO:0000259" key="2">
    <source>
        <dbReference type="Pfam" id="PF13392"/>
    </source>
</evidence>
<reference evidence="3" key="1">
    <citation type="journal article" date="2015" name="Nature">
        <title>Complex archaea that bridge the gap between prokaryotes and eukaryotes.</title>
        <authorList>
            <person name="Spang A."/>
            <person name="Saw J.H."/>
            <person name="Jorgensen S.L."/>
            <person name="Zaremba-Niedzwiedzka K."/>
            <person name="Martijn J."/>
            <person name="Lind A.E."/>
            <person name="van Eijk R."/>
            <person name="Schleper C."/>
            <person name="Guy L."/>
            <person name="Ettema T.J."/>
        </authorList>
    </citation>
    <scope>NUCLEOTIDE SEQUENCE</scope>
</reference>
<dbReference type="AlphaFoldDB" id="A0A0F9HU21"/>
<dbReference type="Gene3D" id="3.90.75.10">
    <property type="entry name" value="Homing Intron 3 (I-ppo) Encoded Endonuclease, Chain A"/>
    <property type="match status" value="1"/>
</dbReference>
<dbReference type="EMBL" id="LAZR01015944">
    <property type="protein sequence ID" value="KKM06652.1"/>
    <property type="molecule type" value="Genomic_DNA"/>
</dbReference>
<dbReference type="Pfam" id="PF13392">
    <property type="entry name" value="HNH_3"/>
    <property type="match status" value="1"/>
</dbReference>
<evidence type="ECO:0000256" key="1">
    <source>
        <dbReference type="SAM" id="Phobius"/>
    </source>
</evidence>
<comment type="caution">
    <text evidence="3">The sequence shown here is derived from an EMBL/GenBank/DDBJ whole genome shotgun (WGS) entry which is preliminary data.</text>
</comment>